<reference evidence="3 4" key="1">
    <citation type="submission" date="2016-02" db="EMBL/GenBank/DDBJ databases">
        <title>Genome analysis of coral dinoflagellate symbionts highlights evolutionary adaptations to a symbiotic lifestyle.</title>
        <authorList>
            <person name="Aranda M."/>
            <person name="Li Y."/>
            <person name="Liew Y.J."/>
            <person name="Baumgarten S."/>
            <person name="Simakov O."/>
            <person name="Wilson M."/>
            <person name="Piel J."/>
            <person name="Ashoor H."/>
            <person name="Bougouffa S."/>
            <person name="Bajic V.B."/>
            <person name="Ryu T."/>
            <person name="Ravasi T."/>
            <person name="Bayer T."/>
            <person name="Micklem G."/>
            <person name="Kim H."/>
            <person name="Bhak J."/>
            <person name="Lajeunesse T.C."/>
            <person name="Voolstra C.R."/>
        </authorList>
    </citation>
    <scope>NUCLEOTIDE SEQUENCE [LARGE SCALE GENOMIC DNA]</scope>
    <source>
        <strain evidence="3 4">CCMP2467</strain>
    </source>
</reference>
<evidence type="ECO:0000256" key="1">
    <source>
        <dbReference type="SAM" id="MobiDB-lite"/>
    </source>
</evidence>
<evidence type="ECO:0000313" key="3">
    <source>
        <dbReference type="EMBL" id="OLQ04284.1"/>
    </source>
</evidence>
<comment type="caution">
    <text evidence="3">The sequence shown here is derived from an EMBL/GenBank/DDBJ whole genome shotgun (WGS) entry which is preliminary data.</text>
</comment>
<dbReference type="AlphaFoldDB" id="A0A1Q9EA17"/>
<sequence>MNHVFRTADVLALIATALVPCSDQSEVSTFVSGANYATTASVTSAISSALSSYDDSSQVDSKVIAALLDFYMRAETDQLAGPAGHRPGERPRGGANSGPDR</sequence>
<protein>
    <submittedName>
        <fullName evidence="3">Uncharacterized protein</fullName>
    </submittedName>
</protein>
<feature type="region of interest" description="Disordered" evidence="1">
    <location>
        <begin position="78"/>
        <end position="101"/>
    </location>
</feature>
<feature type="chain" id="PRO_5012954805" evidence="2">
    <location>
        <begin position="25"/>
        <end position="101"/>
    </location>
</feature>
<evidence type="ECO:0000256" key="2">
    <source>
        <dbReference type="SAM" id="SignalP"/>
    </source>
</evidence>
<keyword evidence="4" id="KW-1185">Reference proteome</keyword>
<proteinExistence type="predicted"/>
<evidence type="ECO:0000313" key="4">
    <source>
        <dbReference type="Proteomes" id="UP000186817"/>
    </source>
</evidence>
<dbReference type="EMBL" id="LSRX01000214">
    <property type="protein sequence ID" value="OLQ04284.1"/>
    <property type="molecule type" value="Genomic_DNA"/>
</dbReference>
<accession>A0A1Q9EA17</accession>
<gene>
    <name evidence="3" type="ORF">AK812_SmicGene12661</name>
</gene>
<dbReference type="Proteomes" id="UP000186817">
    <property type="component" value="Unassembled WGS sequence"/>
</dbReference>
<organism evidence="3 4">
    <name type="scientific">Symbiodinium microadriaticum</name>
    <name type="common">Dinoflagellate</name>
    <name type="synonym">Zooxanthella microadriatica</name>
    <dbReference type="NCBI Taxonomy" id="2951"/>
    <lineage>
        <taxon>Eukaryota</taxon>
        <taxon>Sar</taxon>
        <taxon>Alveolata</taxon>
        <taxon>Dinophyceae</taxon>
        <taxon>Suessiales</taxon>
        <taxon>Symbiodiniaceae</taxon>
        <taxon>Symbiodinium</taxon>
    </lineage>
</organism>
<keyword evidence="2" id="KW-0732">Signal</keyword>
<name>A0A1Q9EA17_SYMMI</name>
<feature type="signal peptide" evidence="2">
    <location>
        <begin position="1"/>
        <end position="24"/>
    </location>
</feature>